<dbReference type="PANTHER" id="PTHR33057:SF110">
    <property type="entry name" value="TRANSCRIPTION REPRESSOR"/>
    <property type="match status" value="1"/>
</dbReference>
<comment type="caution">
    <text evidence="9">The sequence shown here is derived from an EMBL/GenBank/DDBJ whole genome shotgun (WGS) entry which is preliminary data.</text>
</comment>
<evidence type="ECO:0000256" key="6">
    <source>
        <dbReference type="RuleBase" id="RU367028"/>
    </source>
</evidence>
<organism evidence="9 10">
    <name type="scientific">Rhododendron griersonianum</name>
    <dbReference type="NCBI Taxonomy" id="479676"/>
    <lineage>
        <taxon>Eukaryota</taxon>
        <taxon>Viridiplantae</taxon>
        <taxon>Streptophyta</taxon>
        <taxon>Embryophyta</taxon>
        <taxon>Tracheophyta</taxon>
        <taxon>Spermatophyta</taxon>
        <taxon>Magnoliopsida</taxon>
        <taxon>eudicotyledons</taxon>
        <taxon>Gunneridae</taxon>
        <taxon>Pentapetalae</taxon>
        <taxon>asterids</taxon>
        <taxon>Ericales</taxon>
        <taxon>Ericaceae</taxon>
        <taxon>Ericoideae</taxon>
        <taxon>Rhodoreae</taxon>
        <taxon>Rhododendron</taxon>
    </lineage>
</organism>
<accession>A0AAV6L1G6</accession>
<evidence type="ECO:0000259" key="8">
    <source>
        <dbReference type="PROSITE" id="PS51754"/>
    </source>
</evidence>
<keyword evidence="4 6" id="KW-0804">Transcription</keyword>
<dbReference type="Pfam" id="PF04844">
    <property type="entry name" value="Ovate"/>
    <property type="match status" value="1"/>
</dbReference>
<evidence type="ECO:0000256" key="5">
    <source>
        <dbReference type="ARBA" id="ARBA00023242"/>
    </source>
</evidence>
<dbReference type="InterPro" id="IPR006458">
    <property type="entry name" value="Ovate_C"/>
</dbReference>
<keyword evidence="5 6" id="KW-0539">Nucleus</keyword>
<evidence type="ECO:0000256" key="4">
    <source>
        <dbReference type="ARBA" id="ARBA00023163"/>
    </source>
</evidence>
<dbReference type="GO" id="GO:0005634">
    <property type="term" value="C:nucleus"/>
    <property type="evidence" value="ECO:0007669"/>
    <property type="project" value="UniProtKB-SubCell"/>
</dbReference>
<keyword evidence="3 6" id="KW-0805">Transcription regulation</keyword>
<dbReference type="EMBL" id="JACTNZ010000003">
    <property type="protein sequence ID" value="KAG5558943.1"/>
    <property type="molecule type" value="Genomic_DNA"/>
</dbReference>
<dbReference type="AlphaFoldDB" id="A0AAV6L1G6"/>
<keyword evidence="10" id="KW-1185">Reference proteome</keyword>
<evidence type="ECO:0000256" key="7">
    <source>
        <dbReference type="SAM" id="MobiDB-lite"/>
    </source>
</evidence>
<reference evidence="9" key="1">
    <citation type="submission" date="2020-08" db="EMBL/GenBank/DDBJ databases">
        <title>Plant Genome Project.</title>
        <authorList>
            <person name="Zhang R.-G."/>
        </authorList>
    </citation>
    <scope>NUCLEOTIDE SEQUENCE</scope>
    <source>
        <strain evidence="9">WSP0</strain>
        <tissue evidence="9">Leaf</tissue>
    </source>
</reference>
<proteinExistence type="predicted"/>
<dbReference type="InterPro" id="IPR038933">
    <property type="entry name" value="Ovate"/>
</dbReference>
<comment type="subcellular location">
    <subcellularLocation>
        <location evidence="1 6">Nucleus</location>
    </subcellularLocation>
</comment>
<evidence type="ECO:0000313" key="10">
    <source>
        <dbReference type="Proteomes" id="UP000823749"/>
    </source>
</evidence>
<dbReference type="PROSITE" id="PS51754">
    <property type="entry name" value="OVATE"/>
    <property type="match status" value="1"/>
</dbReference>
<sequence length="111" mass="13023">MENDAEKHSQNQRRRRKKNMEKWSTRISFSASLPEDVTGDLADSICVVKYSDDPFWDIRESILEMIQSAGVRDWKEMEELVYCYIVLNSPEVHQFIEDAFLSLCSSVEQIE</sequence>
<protein>
    <recommendedName>
        <fullName evidence="6">Transcription repressor</fullName>
    </recommendedName>
    <alternativeName>
        <fullName evidence="6">Ovate family protein</fullName>
    </alternativeName>
</protein>
<name>A0AAV6L1G6_9ERIC</name>
<keyword evidence="2 6" id="KW-0678">Repressor</keyword>
<dbReference type="NCBIfam" id="TIGR01568">
    <property type="entry name" value="A_thal_3678"/>
    <property type="match status" value="1"/>
</dbReference>
<feature type="region of interest" description="Disordered" evidence="7">
    <location>
        <begin position="1"/>
        <end position="23"/>
    </location>
</feature>
<feature type="domain" description="OVATE" evidence="8">
    <location>
        <begin position="47"/>
        <end position="106"/>
    </location>
</feature>
<evidence type="ECO:0000256" key="2">
    <source>
        <dbReference type="ARBA" id="ARBA00022491"/>
    </source>
</evidence>
<evidence type="ECO:0000256" key="1">
    <source>
        <dbReference type="ARBA" id="ARBA00004123"/>
    </source>
</evidence>
<evidence type="ECO:0000256" key="3">
    <source>
        <dbReference type="ARBA" id="ARBA00023015"/>
    </source>
</evidence>
<feature type="compositionally biased region" description="Basic residues" evidence="7">
    <location>
        <begin position="10"/>
        <end position="19"/>
    </location>
</feature>
<dbReference type="GO" id="GO:0045892">
    <property type="term" value="P:negative regulation of DNA-templated transcription"/>
    <property type="evidence" value="ECO:0007669"/>
    <property type="project" value="UniProtKB-UniRule"/>
</dbReference>
<dbReference type="Proteomes" id="UP000823749">
    <property type="component" value="Chromosome 3"/>
</dbReference>
<gene>
    <name evidence="9" type="ORF">RHGRI_008779</name>
</gene>
<evidence type="ECO:0000313" key="9">
    <source>
        <dbReference type="EMBL" id="KAG5558943.1"/>
    </source>
</evidence>
<comment type="function">
    <text evidence="6">Transcriptional repressor that regulates multiple aspects of plant growth and development.</text>
</comment>
<dbReference type="PANTHER" id="PTHR33057">
    <property type="entry name" value="TRANSCRIPTION REPRESSOR OFP7-RELATED"/>
    <property type="match status" value="1"/>
</dbReference>